<evidence type="ECO:0000313" key="1">
    <source>
        <dbReference type="EMBL" id="RPA88472.1"/>
    </source>
</evidence>
<evidence type="ECO:0000313" key="2">
    <source>
        <dbReference type="Proteomes" id="UP000276215"/>
    </source>
</evidence>
<organism evidence="1 2">
    <name type="scientific">Choiromyces venosus 120613-1</name>
    <dbReference type="NCBI Taxonomy" id="1336337"/>
    <lineage>
        <taxon>Eukaryota</taxon>
        <taxon>Fungi</taxon>
        <taxon>Dikarya</taxon>
        <taxon>Ascomycota</taxon>
        <taxon>Pezizomycotina</taxon>
        <taxon>Pezizomycetes</taxon>
        <taxon>Pezizales</taxon>
        <taxon>Tuberaceae</taxon>
        <taxon>Choiromyces</taxon>
    </lineage>
</organism>
<dbReference type="AlphaFoldDB" id="A0A3N4IQL6"/>
<dbReference type="Proteomes" id="UP000276215">
    <property type="component" value="Unassembled WGS sequence"/>
</dbReference>
<sequence>MGAIEMHGIWAIGDTLLGLMSWRSPLVQLELHQPFDTPPGHWFNSKFVEEIQTRFDEKLESMVETFQLVQKWAFS</sequence>
<accession>A0A3N4IQL6</accession>
<gene>
    <name evidence="1" type="ORF">L873DRAFT_1202305</name>
</gene>
<proteinExistence type="predicted"/>
<reference evidence="1 2" key="1">
    <citation type="journal article" date="2018" name="Nat. Ecol. Evol.">
        <title>Pezizomycetes genomes reveal the molecular basis of ectomycorrhizal truffle lifestyle.</title>
        <authorList>
            <person name="Murat C."/>
            <person name="Payen T."/>
            <person name="Noel B."/>
            <person name="Kuo A."/>
            <person name="Morin E."/>
            <person name="Chen J."/>
            <person name="Kohler A."/>
            <person name="Krizsan K."/>
            <person name="Balestrini R."/>
            <person name="Da Silva C."/>
            <person name="Montanini B."/>
            <person name="Hainaut M."/>
            <person name="Levati E."/>
            <person name="Barry K.W."/>
            <person name="Belfiori B."/>
            <person name="Cichocki N."/>
            <person name="Clum A."/>
            <person name="Dockter R.B."/>
            <person name="Fauchery L."/>
            <person name="Guy J."/>
            <person name="Iotti M."/>
            <person name="Le Tacon F."/>
            <person name="Lindquist E.A."/>
            <person name="Lipzen A."/>
            <person name="Malagnac F."/>
            <person name="Mello A."/>
            <person name="Molinier V."/>
            <person name="Miyauchi S."/>
            <person name="Poulain J."/>
            <person name="Riccioni C."/>
            <person name="Rubini A."/>
            <person name="Sitrit Y."/>
            <person name="Splivallo R."/>
            <person name="Traeger S."/>
            <person name="Wang M."/>
            <person name="Zifcakova L."/>
            <person name="Wipf D."/>
            <person name="Zambonelli A."/>
            <person name="Paolocci F."/>
            <person name="Nowrousian M."/>
            <person name="Ottonello S."/>
            <person name="Baldrian P."/>
            <person name="Spatafora J.W."/>
            <person name="Henrissat B."/>
            <person name="Nagy L.G."/>
            <person name="Aury J.M."/>
            <person name="Wincker P."/>
            <person name="Grigoriev I.V."/>
            <person name="Bonfante P."/>
            <person name="Martin F.M."/>
        </authorList>
    </citation>
    <scope>NUCLEOTIDE SEQUENCE [LARGE SCALE GENOMIC DNA]</scope>
    <source>
        <strain evidence="1 2">120613-1</strain>
    </source>
</reference>
<name>A0A3N4IQL6_9PEZI</name>
<dbReference type="EMBL" id="ML120962">
    <property type="protein sequence ID" value="RPA88472.1"/>
    <property type="molecule type" value="Genomic_DNA"/>
</dbReference>
<dbReference type="STRING" id="1336337.A0A3N4IQL6"/>
<keyword evidence="2" id="KW-1185">Reference proteome</keyword>
<protein>
    <submittedName>
        <fullName evidence="1">Uncharacterized protein</fullName>
    </submittedName>
</protein>